<comment type="caution">
    <text evidence="3">The sequence shown here is derived from an EMBL/GenBank/DDBJ whole genome shotgun (WGS) entry which is preliminary data.</text>
</comment>
<dbReference type="Gene3D" id="3.40.970.30">
    <property type="entry name" value="yp_829618.1 like domains"/>
    <property type="match status" value="1"/>
</dbReference>
<dbReference type="Gene3D" id="3.40.1680.10">
    <property type="entry name" value="yp_829618.1 domain like"/>
    <property type="match status" value="1"/>
</dbReference>
<evidence type="ECO:0000256" key="1">
    <source>
        <dbReference type="SAM" id="MobiDB-lite"/>
    </source>
</evidence>
<evidence type="ECO:0000259" key="2">
    <source>
        <dbReference type="Pfam" id="PF25056"/>
    </source>
</evidence>
<name>A0ABX0TI08_9MICC</name>
<dbReference type="EMBL" id="JAAOZD010000001">
    <property type="protein sequence ID" value="NIJ00392.1"/>
    <property type="molecule type" value="Genomic_DNA"/>
</dbReference>
<protein>
    <recommendedName>
        <fullName evidence="2">DUF7793 domain-containing protein</fullName>
    </recommendedName>
</protein>
<feature type="region of interest" description="Disordered" evidence="1">
    <location>
        <begin position="1"/>
        <end position="21"/>
    </location>
</feature>
<dbReference type="InterPro" id="IPR056695">
    <property type="entry name" value="DUF7793"/>
</dbReference>
<accession>A0ABX0TI08</accession>
<gene>
    <name evidence="3" type="ORF">FHR86_000690</name>
</gene>
<dbReference type="Pfam" id="PF25056">
    <property type="entry name" value="DUF7793"/>
    <property type="match status" value="1"/>
</dbReference>
<sequence length="137" mass="15470">MDQHATSQDNQSQDNQPQDGQETGFDLVLEERGFLRLTWPRGARITESDAQRAMDRVNVLCGEDRHPMIVDMATTDDVTRGARSVFAKPCQANRIALWGSSPVDRVIANFFLGIMKPPCPTKFFTSETEALDWLVER</sequence>
<keyword evidence="4" id="KW-1185">Reference proteome</keyword>
<organism evidence="3 4">
    <name type="scientific">Paenarthrobacter ilicis</name>
    <dbReference type="NCBI Taxonomy" id="43665"/>
    <lineage>
        <taxon>Bacteria</taxon>
        <taxon>Bacillati</taxon>
        <taxon>Actinomycetota</taxon>
        <taxon>Actinomycetes</taxon>
        <taxon>Micrococcales</taxon>
        <taxon>Micrococcaceae</taxon>
        <taxon>Paenarthrobacter</taxon>
    </lineage>
</organism>
<dbReference type="Proteomes" id="UP000802392">
    <property type="component" value="Unassembled WGS sequence"/>
</dbReference>
<evidence type="ECO:0000313" key="4">
    <source>
        <dbReference type="Proteomes" id="UP000802392"/>
    </source>
</evidence>
<feature type="compositionally biased region" description="Low complexity" evidence="1">
    <location>
        <begin position="7"/>
        <end position="21"/>
    </location>
</feature>
<proteinExistence type="predicted"/>
<feature type="domain" description="DUF7793" evidence="2">
    <location>
        <begin position="31"/>
        <end position="134"/>
    </location>
</feature>
<reference evidence="3 4" key="1">
    <citation type="submission" date="2020-03" db="EMBL/GenBank/DDBJ databases">
        <title>Genomic Encyclopedia of Type Strains, Phase III (KMG-III): the genomes of soil and plant-associated and newly described type strains.</title>
        <authorList>
            <person name="Whitman W."/>
        </authorList>
    </citation>
    <scope>NUCLEOTIDE SEQUENCE [LARGE SCALE GENOMIC DNA]</scope>
    <source>
        <strain evidence="3 4">CECT 4207</strain>
    </source>
</reference>
<dbReference type="RefSeq" id="WP_167263895.1">
    <property type="nucleotide sequence ID" value="NZ_BAAAVO010000002.1"/>
</dbReference>
<evidence type="ECO:0000313" key="3">
    <source>
        <dbReference type="EMBL" id="NIJ00392.1"/>
    </source>
</evidence>